<gene>
    <name evidence="2" type="ordered locus">Sden_0141</name>
</gene>
<sequence>MKDHFKEIVVRVTILLSLCGLLVSSFSAFSATETTATTSINRLISYNQYGGGDVAFTVVHPSAGCDGYWINKADPGFDANMSMILAAYHAKAPVRVHGLNDQKWQGTGSFWCKLYAIEHIQ</sequence>
<dbReference type="KEGG" id="sdn:Sden_0141"/>
<protein>
    <submittedName>
        <fullName evidence="2">Uncharacterized protein</fullName>
    </submittedName>
</protein>
<dbReference type="Proteomes" id="UP000001982">
    <property type="component" value="Chromosome"/>
</dbReference>
<evidence type="ECO:0000256" key="1">
    <source>
        <dbReference type="SAM" id="SignalP"/>
    </source>
</evidence>
<accession>Q12SY8</accession>
<keyword evidence="3" id="KW-1185">Reference proteome</keyword>
<dbReference type="OrthoDB" id="6293877at2"/>
<reference evidence="2 3" key="1">
    <citation type="submission" date="2006-03" db="EMBL/GenBank/DDBJ databases">
        <title>Complete sequence of Shewanella denitrificans OS217.</title>
        <authorList>
            <consortium name="US DOE Joint Genome Institute"/>
            <person name="Copeland A."/>
            <person name="Lucas S."/>
            <person name="Lapidus A."/>
            <person name="Barry K."/>
            <person name="Detter J.C."/>
            <person name="Glavina del Rio T."/>
            <person name="Hammon N."/>
            <person name="Israni S."/>
            <person name="Dalin E."/>
            <person name="Tice H."/>
            <person name="Pitluck S."/>
            <person name="Brettin T."/>
            <person name="Bruce D."/>
            <person name="Han C."/>
            <person name="Tapia R."/>
            <person name="Gilna P."/>
            <person name="Kiss H."/>
            <person name="Schmutz J."/>
            <person name="Larimer F."/>
            <person name="Land M."/>
            <person name="Hauser L."/>
            <person name="Kyrpides N."/>
            <person name="Lykidis A."/>
            <person name="Richardson P."/>
        </authorList>
    </citation>
    <scope>NUCLEOTIDE SEQUENCE [LARGE SCALE GENOMIC DNA]</scope>
    <source>
        <strain evidence="3">OS217 / ATCC BAA-1090 / DSM 15013</strain>
    </source>
</reference>
<evidence type="ECO:0000313" key="3">
    <source>
        <dbReference type="Proteomes" id="UP000001982"/>
    </source>
</evidence>
<feature type="chain" id="PRO_5004181835" evidence="1">
    <location>
        <begin position="31"/>
        <end position="121"/>
    </location>
</feature>
<evidence type="ECO:0000313" key="2">
    <source>
        <dbReference type="EMBL" id="ABE53438.1"/>
    </source>
</evidence>
<dbReference type="HOGENOM" id="CLU_165522_0_0_6"/>
<dbReference type="eggNOG" id="ENOG5031I5Z">
    <property type="taxonomic scope" value="Bacteria"/>
</dbReference>
<dbReference type="EMBL" id="CP000302">
    <property type="protein sequence ID" value="ABE53438.1"/>
    <property type="molecule type" value="Genomic_DNA"/>
</dbReference>
<feature type="signal peptide" evidence="1">
    <location>
        <begin position="1"/>
        <end position="30"/>
    </location>
</feature>
<proteinExistence type="predicted"/>
<keyword evidence="1" id="KW-0732">Signal</keyword>
<dbReference type="STRING" id="318161.Sden_0141"/>
<organism evidence="2 3">
    <name type="scientific">Shewanella denitrificans (strain OS217 / ATCC BAA-1090 / DSM 15013)</name>
    <dbReference type="NCBI Taxonomy" id="318161"/>
    <lineage>
        <taxon>Bacteria</taxon>
        <taxon>Pseudomonadati</taxon>
        <taxon>Pseudomonadota</taxon>
        <taxon>Gammaproteobacteria</taxon>
        <taxon>Alteromonadales</taxon>
        <taxon>Shewanellaceae</taxon>
        <taxon>Shewanella</taxon>
    </lineage>
</organism>
<name>Q12SY8_SHEDO</name>
<dbReference type="AlphaFoldDB" id="Q12SY8"/>